<protein>
    <recommendedName>
        <fullName evidence="3">Endonuclease-reverse transcriptase</fullName>
    </recommendedName>
</protein>
<gene>
    <name evidence="1" type="ORF">EOD39_7555</name>
</gene>
<comment type="caution">
    <text evidence="1">The sequence shown here is derived from an EMBL/GenBank/DDBJ whole genome shotgun (WGS) entry which is preliminary data.</text>
</comment>
<dbReference type="PANTHER" id="PTHR47027">
    <property type="entry name" value="REVERSE TRANSCRIPTASE DOMAIN-CONTAINING PROTEIN"/>
    <property type="match status" value="1"/>
</dbReference>
<sequence>MSWLRDNIRCKAVFHDRLNLVVRVNILSNHSEEFKYVIIFCQTYYKIEQVDYLGQELTAGHKNSRELARRQRAAWVGCASIAEVVTNTADATLRAHMFNSTVLPAMLYGAETWSLTAADRQKLTVTERALKRRMVGVKKTDHVSNELLRKTSKVKDAVNQADQAKKRWAGHVARRSDGRWTRAVTEWLPLDIKRPLGGLTTRWRDSLRQDIGRDWMGLARDQKVWQSCCGCVERPKYRPIERL</sequence>
<dbReference type="PANTHER" id="PTHR47027:SF20">
    <property type="entry name" value="REVERSE TRANSCRIPTASE-LIKE PROTEIN WITH RNA-DIRECTED DNA POLYMERASE DOMAIN"/>
    <property type="match status" value="1"/>
</dbReference>
<reference evidence="1 2" key="1">
    <citation type="submission" date="2019-01" db="EMBL/GenBank/DDBJ databases">
        <title>Draft Genome and Complete Hox-Cluster Characterization of the Sterlet Sturgeon (Acipenser ruthenus).</title>
        <authorList>
            <person name="Wei Q."/>
        </authorList>
    </citation>
    <scope>NUCLEOTIDE SEQUENCE [LARGE SCALE GENOMIC DNA]</scope>
    <source>
        <strain evidence="1">WHYD16114868_AA</strain>
        <tissue evidence="1">Blood</tissue>
    </source>
</reference>
<name>A0A662YYU6_ACIRT</name>
<evidence type="ECO:0000313" key="1">
    <source>
        <dbReference type="EMBL" id="RXN01217.1"/>
    </source>
</evidence>
<dbReference type="AlphaFoldDB" id="A0A662YYU6"/>
<proteinExistence type="predicted"/>
<evidence type="ECO:0000313" key="2">
    <source>
        <dbReference type="Proteomes" id="UP000289886"/>
    </source>
</evidence>
<dbReference type="Proteomes" id="UP000289886">
    <property type="component" value="Unassembled WGS sequence"/>
</dbReference>
<accession>A0A662YYU6</accession>
<organism evidence="1 2">
    <name type="scientific">Acipenser ruthenus</name>
    <name type="common">Sterlet sturgeon</name>
    <dbReference type="NCBI Taxonomy" id="7906"/>
    <lineage>
        <taxon>Eukaryota</taxon>
        <taxon>Metazoa</taxon>
        <taxon>Chordata</taxon>
        <taxon>Craniata</taxon>
        <taxon>Vertebrata</taxon>
        <taxon>Euteleostomi</taxon>
        <taxon>Actinopterygii</taxon>
        <taxon>Chondrostei</taxon>
        <taxon>Acipenseriformes</taxon>
        <taxon>Acipenseridae</taxon>
        <taxon>Acipenser</taxon>
    </lineage>
</organism>
<dbReference type="EMBL" id="SCEB01000070">
    <property type="protein sequence ID" value="RXN01217.1"/>
    <property type="molecule type" value="Genomic_DNA"/>
</dbReference>
<keyword evidence="2" id="KW-1185">Reference proteome</keyword>
<evidence type="ECO:0008006" key="3">
    <source>
        <dbReference type="Google" id="ProtNLM"/>
    </source>
</evidence>